<feature type="region of interest" description="Disordered" evidence="1">
    <location>
        <begin position="1"/>
        <end position="29"/>
    </location>
</feature>
<gene>
    <name evidence="2" type="ordered locus">ECH_0609</name>
</gene>
<accession>Q2GGL4</accession>
<dbReference type="EMBL" id="CP000236">
    <property type="protein sequence ID" value="ABD45258.1"/>
    <property type="molecule type" value="Genomic_DNA"/>
</dbReference>
<name>Q2GGL4_EHRCR</name>
<keyword evidence="3" id="KW-1185">Reference proteome</keyword>
<dbReference type="AlphaFoldDB" id="Q2GGL4"/>
<dbReference type="RefSeq" id="WP_011452715.1">
    <property type="nucleotide sequence ID" value="NC_007799.1"/>
</dbReference>
<protein>
    <submittedName>
        <fullName evidence="2">Uncharacterized protein</fullName>
    </submittedName>
</protein>
<evidence type="ECO:0000313" key="2">
    <source>
        <dbReference type="EMBL" id="ABD45258.1"/>
    </source>
</evidence>
<feature type="region of interest" description="Disordered" evidence="1">
    <location>
        <begin position="223"/>
        <end position="301"/>
    </location>
</feature>
<dbReference type="Pfam" id="PF11224">
    <property type="entry name" value="DUF3023"/>
    <property type="match status" value="1"/>
</dbReference>
<dbReference type="InterPro" id="IPR021387">
    <property type="entry name" value="DUF3023"/>
</dbReference>
<sequence length="301" mass="33711">MLAKLPKVSKSKSQEQNEPWQQNETPEQIKQRVQNIISSPGVDNDDAELICNMIDKNHVQDLLYLRYYVQNLKNDPRMKLKSIRCVGNTNSNTGELTLYIGDRKKIPVIPHGTSIFRVTVNILNNALNDNPFLKELNVISNNNDSSCFDLYCLVLATNMTNFKCSTQSKGNNDFLEFSELMLVHPQSGKDGKHLTPHFEEKYLAMLGFHVCLEPIVLKTDEQEASECDEGASPTKSPYASNDSIASSYSTSSSLETVGMSEEEDTDLNPLTPSPHVLGPSLYEPMFFPDTPGTPKTSRRSK</sequence>
<feature type="compositionally biased region" description="Low complexity" evidence="1">
    <location>
        <begin position="240"/>
        <end position="253"/>
    </location>
</feature>
<reference evidence="2 3" key="1">
    <citation type="journal article" date="2006" name="PLoS Genet.">
        <title>Comparative genomics of emerging human ehrlichiosis agents.</title>
        <authorList>
            <person name="Dunning Hotopp J.C."/>
            <person name="Lin M."/>
            <person name="Madupu R."/>
            <person name="Crabtree J."/>
            <person name="Angiuoli S.V."/>
            <person name="Eisen J.A."/>
            <person name="Seshadri R."/>
            <person name="Ren Q."/>
            <person name="Wu M."/>
            <person name="Utterback T.R."/>
            <person name="Smith S."/>
            <person name="Lewis M."/>
            <person name="Khouri H."/>
            <person name="Zhang C."/>
            <person name="Niu H."/>
            <person name="Lin Q."/>
            <person name="Ohashi N."/>
            <person name="Zhi N."/>
            <person name="Nelson W."/>
            <person name="Brinkac L.M."/>
            <person name="Dodson R.J."/>
            <person name="Rosovitz M.J."/>
            <person name="Sundaram J."/>
            <person name="Daugherty S.C."/>
            <person name="Davidsen T."/>
            <person name="Durkin A.S."/>
            <person name="Gwinn M."/>
            <person name="Haft D.H."/>
            <person name="Selengut J.D."/>
            <person name="Sullivan S.A."/>
            <person name="Zafar N."/>
            <person name="Zhou L."/>
            <person name="Benahmed F."/>
            <person name="Forberger H."/>
            <person name="Halpin R."/>
            <person name="Mulligan S."/>
            <person name="Robinson J."/>
            <person name="White O."/>
            <person name="Rikihisa Y."/>
            <person name="Tettelin H."/>
        </authorList>
    </citation>
    <scope>NUCLEOTIDE SEQUENCE [LARGE SCALE GENOMIC DNA]</scope>
    <source>
        <strain evidence="3">ATCC CRL-10679 / Arkansas</strain>
    </source>
</reference>
<evidence type="ECO:0000313" key="3">
    <source>
        <dbReference type="Proteomes" id="UP000008320"/>
    </source>
</evidence>
<dbReference type="HOGENOM" id="CLU_923580_0_0_5"/>
<evidence type="ECO:0000256" key="1">
    <source>
        <dbReference type="SAM" id="MobiDB-lite"/>
    </source>
</evidence>
<dbReference type="Proteomes" id="UP000008320">
    <property type="component" value="Chromosome"/>
</dbReference>
<dbReference type="KEGG" id="ech:ECH_0609"/>
<feature type="compositionally biased region" description="Polar residues" evidence="1">
    <location>
        <begin position="14"/>
        <end position="29"/>
    </location>
</feature>
<proteinExistence type="predicted"/>
<organism evidence="2 3">
    <name type="scientific">Ehrlichia chaffeensis (strain ATCC CRL-10679 / Arkansas)</name>
    <dbReference type="NCBI Taxonomy" id="205920"/>
    <lineage>
        <taxon>Bacteria</taxon>
        <taxon>Pseudomonadati</taxon>
        <taxon>Pseudomonadota</taxon>
        <taxon>Alphaproteobacteria</taxon>
        <taxon>Rickettsiales</taxon>
        <taxon>Anaplasmataceae</taxon>
        <taxon>Ehrlichia</taxon>
    </lineage>
</organism>